<accession>S7N913</accession>
<organism evidence="1 2">
    <name type="scientific">Myotis brandtii</name>
    <name type="common">Brandt's bat</name>
    <dbReference type="NCBI Taxonomy" id="109478"/>
    <lineage>
        <taxon>Eukaryota</taxon>
        <taxon>Metazoa</taxon>
        <taxon>Chordata</taxon>
        <taxon>Craniata</taxon>
        <taxon>Vertebrata</taxon>
        <taxon>Euteleostomi</taxon>
        <taxon>Mammalia</taxon>
        <taxon>Eutheria</taxon>
        <taxon>Laurasiatheria</taxon>
        <taxon>Chiroptera</taxon>
        <taxon>Yangochiroptera</taxon>
        <taxon>Vespertilionidae</taxon>
        <taxon>Myotis</taxon>
    </lineage>
</organism>
<gene>
    <name evidence="1" type="ORF">D623_10021863</name>
</gene>
<evidence type="ECO:0000313" key="1">
    <source>
        <dbReference type="EMBL" id="EPQ13531.1"/>
    </source>
</evidence>
<proteinExistence type="predicted"/>
<keyword evidence="2" id="KW-1185">Reference proteome</keyword>
<name>S7N913_MYOBR</name>
<sequence>MGCRAPTCVCSHRGSSKHSAHTAPSVSALRAVVSAICSLLGFMCLGLPALTLCPLTEGLLLSPQNPQQVAGSTCTDGLQLLGPGLLTRHRAAREWISEQPALDSTAQAHAGTPWCSALGHRGGCEGPPHSLHLGWSKKAPSGLGGMRPEFDMLGYSIDLLPWPCTQVREGGFAWRVLFPEAPEAEAPQPHPRSAAHTRFPAVWGVVHSPSALKLELLLRLQQTEPPRAVTSLSCGTCRRGRPVGGRGEVPSFEHPPLAES</sequence>
<protein>
    <submittedName>
        <fullName evidence="1">Uncharacterized protein</fullName>
    </submittedName>
</protein>
<reference evidence="1 2" key="1">
    <citation type="journal article" date="2013" name="Nat. Commun.">
        <title>Genome analysis reveals insights into physiology and longevity of the Brandt's bat Myotis brandtii.</title>
        <authorList>
            <person name="Seim I."/>
            <person name="Fang X."/>
            <person name="Xiong Z."/>
            <person name="Lobanov A.V."/>
            <person name="Huang Z."/>
            <person name="Ma S."/>
            <person name="Feng Y."/>
            <person name="Turanov A.A."/>
            <person name="Zhu Y."/>
            <person name="Lenz T.L."/>
            <person name="Gerashchenko M.V."/>
            <person name="Fan D."/>
            <person name="Hee Yim S."/>
            <person name="Yao X."/>
            <person name="Jordan D."/>
            <person name="Xiong Y."/>
            <person name="Ma Y."/>
            <person name="Lyapunov A.N."/>
            <person name="Chen G."/>
            <person name="Kulakova O.I."/>
            <person name="Sun Y."/>
            <person name="Lee S.G."/>
            <person name="Bronson R.T."/>
            <person name="Moskalev A.A."/>
            <person name="Sunyaev S.R."/>
            <person name="Zhang G."/>
            <person name="Krogh A."/>
            <person name="Wang J."/>
            <person name="Gladyshev V.N."/>
        </authorList>
    </citation>
    <scope>NUCLEOTIDE SEQUENCE [LARGE SCALE GENOMIC DNA]</scope>
</reference>
<dbReference type="EMBL" id="KE163720">
    <property type="protein sequence ID" value="EPQ13531.1"/>
    <property type="molecule type" value="Genomic_DNA"/>
</dbReference>
<dbReference type="AlphaFoldDB" id="S7N913"/>
<evidence type="ECO:0000313" key="2">
    <source>
        <dbReference type="Proteomes" id="UP000052978"/>
    </source>
</evidence>
<dbReference type="Proteomes" id="UP000052978">
    <property type="component" value="Unassembled WGS sequence"/>
</dbReference>